<dbReference type="GO" id="GO:0003676">
    <property type="term" value="F:nucleic acid binding"/>
    <property type="evidence" value="ECO:0007669"/>
    <property type="project" value="InterPro"/>
</dbReference>
<keyword evidence="3" id="KW-1185">Reference proteome</keyword>
<name>A0AAD7T795_9TELE</name>
<accession>A0AAD7T795</accession>
<feature type="region of interest" description="Disordered" evidence="1">
    <location>
        <begin position="32"/>
        <end position="54"/>
    </location>
</feature>
<dbReference type="Gene3D" id="3.30.420.10">
    <property type="entry name" value="Ribonuclease H-like superfamily/Ribonuclease H"/>
    <property type="match status" value="1"/>
</dbReference>
<dbReference type="EMBL" id="JAINUG010000008">
    <property type="protein sequence ID" value="KAJ8415741.1"/>
    <property type="molecule type" value="Genomic_DNA"/>
</dbReference>
<dbReference type="Proteomes" id="UP001221898">
    <property type="component" value="Unassembled WGS sequence"/>
</dbReference>
<evidence type="ECO:0000313" key="2">
    <source>
        <dbReference type="EMBL" id="KAJ8415741.1"/>
    </source>
</evidence>
<gene>
    <name evidence="2" type="ORF">AAFF_G00402980</name>
</gene>
<reference evidence="2" key="1">
    <citation type="journal article" date="2023" name="Science">
        <title>Genome structures resolve the early diversification of teleost fishes.</title>
        <authorList>
            <person name="Parey E."/>
            <person name="Louis A."/>
            <person name="Montfort J."/>
            <person name="Bouchez O."/>
            <person name="Roques C."/>
            <person name="Iampietro C."/>
            <person name="Lluch J."/>
            <person name="Castinel A."/>
            <person name="Donnadieu C."/>
            <person name="Desvignes T."/>
            <person name="Floi Bucao C."/>
            <person name="Jouanno E."/>
            <person name="Wen M."/>
            <person name="Mejri S."/>
            <person name="Dirks R."/>
            <person name="Jansen H."/>
            <person name="Henkel C."/>
            <person name="Chen W.J."/>
            <person name="Zahm M."/>
            <person name="Cabau C."/>
            <person name="Klopp C."/>
            <person name="Thompson A.W."/>
            <person name="Robinson-Rechavi M."/>
            <person name="Braasch I."/>
            <person name="Lecointre G."/>
            <person name="Bobe J."/>
            <person name="Postlethwait J.H."/>
            <person name="Berthelot C."/>
            <person name="Roest Crollius H."/>
            <person name="Guiguen Y."/>
        </authorList>
    </citation>
    <scope>NUCLEOTIDE SEQUENCE</scope>
    <source>
        <strain evidence="2">NC1722</strain>
    </source>
</reference>
<protein>
    <submittedName>
        <fullName evidence="2">Uncharacterized protein</fullName>
    </submittedName>
</protein>
<sequence length="131" mass="14438">MLGAVGSSVASVHCNLSQDGLDHQVCAEDVTSPLDDLPIDHGVGEDGDSPTYRDRREPIYQQVSEAEATQRLMTDGEDSMEELRALIEQAFPTPDQRASTVARILTEKWFYTYGIPKRIHSDQGGALKETC</sequence>
<evidence type="ECO:0000256" key="1">
    <source>
        <dbReference type="SAM" id="MobiDB-lite"/>
    </source>
</evidence>
<organism evidence="2 3">
    <name type="scientific">Aldrovandia affinis</name>
    <dbReference type="NCBI Taxonomy" id="143900"/>
    <lineage>
        <taxon>Eukaryota</taxon>
        <taxon>Metazoa</taxon>
        <taxon>Chordata</taxon>
        <taxon>Craniata</taxon>
        <taxon>Vertebrata</taxon>
        <taxon>Euteleostomi</taxon>
        <taxon>Actinopterygii</taxon>
        <taxon>Neopterygii</taxon>
        <taxon>Teleostei</taxon>
        <taxon>Notacanthiformes</taxon>
        <taxon>Halosauridae</taxon>
        <taxon>Aldrovandia</taxon>
    </lineage>
</organism>
<dbReference type="InterPro" id="IPR036397">
    <property type="entry name" value="RNaseH_sf"/>
</dbReference>
<comment type="caution">
    <text evidence="2">The sequence shown here is derived from an EMBL/GenBank/DDBJ whole genome shotgun (WGS) entry which is preliminary data.</text>
</comment>
<dbReference type="AlphaFoldDB" id="A0AAD7T795"/>
<proteinExistence type="predicted"/>
<evidence type="ECO:0000313" key="3">
    <source>
        <dbReference type="Proteomes" id="UP001221898"/>
    </source>
</evidence>